<accession>L0RCX5</accession>
<dbReference type="Proteomes" id="UP000010808">
    <property type="component" value="Chromosome"/>
</dbReference>
<dbReference type="eggNOG" id="ENOG5033C2A">
    <property type="taxonomic scope" value="Bacteria"/>
</dbReference>
<protein>
    <submittedName>
        <fullName evidence="1">Transcriptional regulator, XRE family</fullName>
    </submittedName>
</protein>
<organism evidence="1 2">
    <name type="scientific">Maridesulfovibrio hydrothermalis AM13 = DSM 14728</name>
    <dbReference type="NCBI Taxonomy" id="1121451"/>
    <lineage>
        <taxon>Bacteria</taxon>
        <taxon>Pseudomonadati</taxon>
        <taxon>Thermodesulfobacteriota</taxon>
        <taxon>Desulfovibrionia</taxon>
        <taxon>Desulfovibrionales</taxon>
        <taxon>Desulfovibrionaceae</taxon>
        <taxon>Maridesulfovibrio</taxon>
    </lineage>
</organism>
<dbReference type="STRING" id="1121451.DESAM_21768"/>
<dbReference type="AlphaFoldDB" id="L0RCX5"/>
<dbReference type="KEGG" id="dhy:DESAM_21768"/>
<dbReference type="HOGENOM" id="CLU_178286_1_0_7"/>
<dbReference type="PATRIC" id="fig|1121451.3.peg.2008"/>
<keyword evidence="2" id="KW-1185">Reference proteome</keyword>
<proteinExistence type="predicted"/>
<evidence type="ECO:0000313" key="2">
    <source>
        <dbReference type="Proteomes" id="UP000010808"/>
    </source>
</evidence>
<sequence length="88" mass="10090">MDHTKTLTNRADNIFGEAPHKGCENCEEELFFAMQDNEHRFSLGLRTVLHCLKLAELSGNIPPLPSKWWISVINRHGLELPALDKQHE</sequence>
<gene>
    <name evidence="1" type="ORF">DESAM_21768</name>
</gene>
<evidence type="ECO:0000313" key="1">
    <source>
        <dbReference type="EMBL" id="CCO24045.1"/>
    </source>
</evidence>
<dbReference type="RefSeq" id="WP_015336647.1">
    <property type="nucleotide sequence ID" value="NC_020055.1"/>
</dbReference>
<name>L0RCX5_9BACT</name>
<dbReference type="OrthoDB" id="5463646at2"/>
<reference evidence="1 2" key="1">
    <citation type="submission" date="2012-10" db="EMBL/GenBank/DDBJ databases">
        <authorList>
            <person name="Genoscope - CEA"/>
        </authorList>
    </citation>
    <scope>NUCLEOTIDE SEQUENCE [LARGE SCALE GENOMIC DNA]</scope>
    <source>
        <strain evidence="2">AM13 / DSM 14728</strain>
    </source>
</reference>
<dbReference type="EMBL" id="FO203522">
    <property type="protein sequence ID" value="CCO24045.1"/>
    <property type="molecule type" value="Genomic_DNA"/>
</dbReference>